<dbReference type="eggNOG" id="ENOG5033JHR">
    <property type="taxonomic scope" value="Bacteria"/>
</dbReference>
<dbReference type="KEGG" id="xal:XALC_1541"/>
<gene>
    <name evidence="3" type="ordered locus">XALc_1541</name>
</gene>
<dbReference type="InterPro" id="IPR008020">
    <property type="entry name" value="G8P"/>
</dbReference>
<keyword evidence="2" id="KW-0732">Signal</keyword>
<evidence type="ECO:0000256" key="2">
    <source>
        <dbReference type="SAM" id="SignalP"/>
    </source>
</evidence>
<keyword evidence="1" id="KW-0472">Membrane</keyword>
<feature type="signal peptide" evidence="2">
    <location>
        <begin position="1"/>
        <end position="25"/>
    </location>
</feature>
<dbReference type="PATRIC" id="fig|29447.3.peg.1513"/>
<name>D2UDQ2_XANAP</name>
<organism evidence="3 4">
    <name type="scientific">Xanthomonas albilineans (strain GPE PC73 / CFBP 7063)</name>
    <dbReference type="NCBI Taxonomy" id="380358"/>
    <lineage>
        <taxon>Bacteria</taxon>
        <taxon>Pseudomonadati</taxon>
        <taxon>Pseudomonadota</taxon>
        <taxon>Gammaproteobacteria</taxon>
        <taxon>Lysobacterales</taxon>
        <taxon>Lysobacteraceae</taxon>
        <taxon>Xanthomonas</taxon>
    </lineage>
</organism>
<feature type="chain" id="PRO_5003038068" description="Phage-related protein" evidence="2">
    <location>
        <begin position="26"/>
        <end position="72"/>
    </location>
</feature>
<dbReference type="Pfam" id="PF05356">
    <property type="entry name" value="Phage_Coat_B"/>
    <property type="match status" value="1"/>
</dbReference>
<evidence type="ECO:0008006" key="5">
    <source>
        <dbReference type="Google" id="ProtNLM"/>
    </source>
</evidence>
<sequence length="72" mass="7270">MFNFKKFPVIVVAASIATIAAPAFASGGSSGVDVSAVVSAINAASTPIASIGAAVLIVMVGTKVYKWIRRAM</sequence>
<dbReference type="Proteomes" id="UP000001890">
    <property type="component" value="Chromosome"/>
</dbReference>
<protein>
    <recommendedName>
        <fullName evidence="5">Phage-related protein</fullName>
    </recommendedName>
</protein>
<keyword evidence="1" id="KW-1133">Transmembrane helix</keyword>
<evidence type="ECO:0000313" key="3">
    <source>
        <dbReference type="EMBL" id="CBA16044.1"/>
    </source>
</evidence>
<evidence type="ECO:0000256" key="1">
    <source>
        <dbReference type="SAM" id="Phobius"/>
    </source>
</evidence>
<accession>D2UDQ2</accession>
<keyword evidence="4" id="KW-1185">Reference proteome</keyword>
<feature type="transmembrane region" description="Helical" evidence="1">
    <location>
        <begin position="41"/>
        <end position="62"/>
    </location>
</feature>
<evidence type="ECO:0000313" key="4">
    <source>
        <dbReference type="Proteomes" id="UP000001890"/>
    </source>
</evidence>
<keyword evidence="1" id="KW-0812">Transmembrane</keyword>
<dbReference type="RefSeq" id="WP_012916047.1">
    <property type="nucleotide sequence ID" value="NC_013722.1"/>
</dbReference>
<dbReference type="STRING" id="380358.XALC_1541"/>
<dbReference type="AlphaFoldDB" id="D2UDQ2"/>
<dbReference type="EMBL" id="FP565176">
    <property type="protein sequence ID" value="CBA16044.1"/>
    <property type="molecule type" value="Genomic_DNA"/>
</dbReference>
<proteinExistence type="predicted"/>
<dbReference type="SUPFAM" id="SSF57987">
    <property type="entry name" value="Inovirus (filamentous phage) major coat protein"/>
    <property type="match status" value="1"/>
</dbReference>
<reference evidence="3 4" key="1">
    <citation type="journal article" date="2009" name="BMC Genomics">
        <title>The complete genome sequence of Xanthomonas albilineans provides new insights into the reductive genome evolution of the xylem-limited Xanthomonadaceae.</title>
        <authorList>
            <person name="Pieretti I."/>
            <person name="Royer M."/>
            <person name="Barbe V."/>
            <person name="Carrere S."/>
            <person name="Koebnik R."/>
            <person name="Cociancich S."/>
            <person name="Couloux A."/>
            <person name="Darrasse A."/>
            <person name="Gouzy J."/>
            <person name="Jacques M.A."/>
            <person name="Lauber E."/>
            <person name="Manceau C."/>
            <person name="Mangenot S."/>
            <person name="Poussier S."/>
            <person name="Segurens B."/>
            <person name="Szurek B."/>
            <person name="Verdier V."/>
            <person name="Arlat M."/>
            <person name="Rott P."/>
        </authorList>
    </citation>
    <scope>NUCLEOTIDE SEQUENCE [LARGE SCALE GENOMIC DNA]</scope>
    <source>
        <strain evidence="4">GPE PC73 / CFBP 7063</strain>
    </source>
</reference>